<keyword evidence="2" id="KW-1185">Reference proteome</keyword>
<reference evidence="1" key="1">
    <citation type="journal article" date="2013" name="Nat. Commun.">
        <title>Whole-genome sequencing of Oryza brachyantha reveals mechanisms underlying Oryza genome evolution.</title>
        <authorList>
            <person name="Chen J."/>
            <person name="Huang Q."/>
            <person name="Gao D."/>
            <person name="Wang J."/>
            <person name="Lang Y."/>
            <person name="Liu T."/>
            <person name="Li B."/>
            <person name="Bai Z."/>
            <person name="Luis Goicoechea J."/>
            <person name="Liang C."/>
            <person name="Chen C."/>
            <person name="Zhang W."/>
            <person name="Sun S."/>
            <person name="Liao Y."/>
            <person name="Zhang X."/>
            <person name="Yang L."/>
            <person name="Song C."/>
            <person name="Wang M."/>
            <person name="Shi J."/>
            <person name="Liu G."/>
            <person name="Liu J."/>
            <person name="Zhou H."/>
            <person name="Zhou W."/>
            <person name="Yu Q."/>
            <person name="An N."/>
            <person name="Chen Y."/>
            <person name="Cai Q."/>
            <person name="Wang B."/>
            <person name="Liu B."/>
            <person name="Min J."/>
            <person name="Huang Y."/>
            <person name="Wu H."/>
            <person name="Li Z."/>
            <person name="Zhang Y."/>
            <person name="Yin Y."/>
            <person name="Song W."/>
            <person name="Jiang J."/>
            <person name="Jackson S.A."/>
            <person name="Wing R.A."/>
            <person name="Wang J."/>
            <person name="Chen M."/>
        </authorList>
    </citation>
    <scope>NUCLEOTIDE SEQUENCE [LARGE SCALE GENOMIC DNA]</scope>
    <source>
        <strain evidence="1">cv. IRGC 101232</strain>
    </source>
</reference>
<protein>
    <submittedName>
        <fullName evidence="1">Uncharacterized protein</fullName>
    </submittedName>
</protein>
<name>J3LNC4_ORYBR</name>
<dbReference type="Proteomes" id="UP000006038">
    <property type="component" value="Chromosome 3"/>
</dbReference>
<reference evidence="1" key="2">
    <citation type="submission" date="2013-04" db="UniProtKB">
        <authorList>
            <consortium name="EnsemblPlants"/>
        </authorList>
    </citation>
    <scope>IDENTIFICATION</scope>
</reference>
<accession>J3LNC4</accession>
<evidence type="ECO:0000313" key="2">
    <source>
        <dbReference type="Proteomes" id="UP000006038"/>
    </source>
</evidence>
<organism evidence="1">
    <name type="scientific">Oryza brachyantha</name>
    <name type="common">malo sina</name>
    <dbReference type="NCBI Taxonomy" id="4533"/>
    <lineage>
        <taxon>Eukaryota</taxon>
        <taxon>Viridiplantae</taxon>
        <taxon>Streptophyta</taxon>
        <taxon>Embryophyta</taxon>
        <taxon>Tracheophyta</taxon>
        <taxon>Spermatophyta</taxon>
        <taxon>Magnoliopsida</taxon>
        <taxon>Liliopsida</taxon>
        <taxon>Poales</taxon>
        <taxon>Poaceae</taxon>
        <taxon>BOP clade</taxon>
        <taxon>Oryzoideae</taxon>
        <taxon>Oryzeae</taxon>
        <taxon>Oryzinae</taxon>
        <taxon>Oryza</taxon>
    </lineage>
</organism>
<dbReference type="EnsemblPlants" id="OB03G25500.1">
    <property type="protein sequence ID" value="OB03G25500.1"/>
    <property type="gene ID" value="OB03G25500"/>
</dbReference>
<evidence type="ECO:0000313" key="1">
    <source>
        <dbReference type="EnsemblPlants" id="OB03G25500.1"/>
    </source>
</evidence>
<dbReference type="HOGENOM" id="CLU_2999673_0_0_1"/>
<dbReference type="Gramene" id="OB03G25500.1">
    <property type="protein sequence ID" value="OB03G25500.1"/>
    <property type="gene ID" value="OB03G25500"/>
</dbReference>
<sequence length="57" mass="6013">MDRTCFSSCAKTFISSSIHPNQAKMMQLSVALLKQTPWTHELSSTPSSAATAASAPG</sequence>
<proteinExistence type="predicted"/>
<dbReference type="AlphaFoldDB" id="J3LNC4"/>